<organism evidence="3 4">
    <name type="scientific">Massilia frigida</name>
    <dbReference type="NCBI Taxonomy" id="2609281"/>
    <lineage>
        <taxon>Bacteria</taxon>
        <taxon>Pseudomonadati</taxon>
        <taxon>Pseudomonadota</taxon>
        <taxon>Betaproteobacteria</taxon>
        <taxon>Burkholderiales</taxon>
        <taxon>Oxalobacteraceae</taxon>
        <taxon>Telluria group</taxon>
        <taxon>Massilia</taxon>
    </lineage>
</organism>
<dbReference type="Proteomes" id="UP000621455">
    <property type="component" value="Unassembled WGS sequence"/>
</dbReference>
<gene>
    <name evidence="3" type="ORF">F2P44_19620</name>
</gene>
<protein>
    <submittedName>
        <fullName evidence="3">Uncharacterized protein</fullName>
    </submittedName>
</protein>
<comment type="caution">
    <text evidence="3">The sequence shown here is derived from an EMBL/GenBank/DDBJ whole genome shotgun (WGS) entry which is preliminary data.</text>
</comment>
<feature type="region of interest" description="Disordered" evidence="1">
    <location>
        <begin position="238"/>
        <end position="265"/>
    </location>
</feature>
<evidence type="ECO:0000313" key="4">
    <source>
        <dbReference type="Proteomes" id="UP000621455"/>
    </source>
</evidence>
<keyword evidence="2" id="KW-0732">Signal</keyword>
<feature type="signal peptide" evidence="2">
    <location>
        <begin position="1"/>
        <end position="24"/>
    </location>
</feature>
<evidence type="ECO:0000256" key="1">
    <source>
        <dbReference type="SAM" id="MobiDB-lite"/>
    </source>
</evidence>
<sequence>MGYRRFANTLPFCLAVAFMGNASAVERTETVECELADGSAFVLQAKHSWIPLAVFARHANAREDQDDFKVYYRARGAAELVDAGAKMEHQHLEQGANMEVLCARLGLYEGQPGTGASLRMPGEKRFWVPAPRVIGKRDEVQQQRVDAQLKQRGLHVMDENSAMAIRQGKLVRELPLYAAKAPACAERNGQQCPVSAVLRTTSSDRGETWQPASIETAPYFFKTGMALARQAGVAHPSARSLRNYRHRDENGAKPLEQPCPKECTE</sequence>
<accession>A0ABX0N817</accession>
<dbReference type="EMBL" id="WHJG01000022">
    <property type="protein sequence ID" value="NHZ81468.1"/>
    <property type="molecule type" value="Genomic_DNA"/>
</dbReference>
<evidence type="ECO:0000313" key="3">
    <source>
        <dbReference type="EMBL" id="NHZ81468.1"/>
    </source>
</evidence>
<reference evidence="3 4" key="1">
    <citation type="submission" date="2019-10" db="EMBL/GenBank/DDBJ databases">
        <title>Taxonomy of Antarctic Massilia spp.: description of Massilia rubra sp. nov., Massilia aquatica sp. nov., Massilia mucilaginosa sp. nov., Massilia frigida sp. nov. isolated from streams, lakes and regoliths.</title>
        <authorList>
            <person name="Holochova P."/>
            <person name="Sedlacek I."/>
            <person name="Kralova S."/>
            <person name="Maslanova I."/>
            <person name="Busse H.-J."/>
            <person name="Stankova E."/>
            <person name="Vrbovska V."/>
            <person name="Kovarovic V."/>
            <person name="Bartak M."/>
            <person name="Svec P."/>
            <person name="Pantucek R."/>
        </authorList>
    </citation>
    <scope>NUCLEOTIDE SEQUENCE [LARGE SCALE GENOMIC DNA]</scope>
    <source>
        <strain evidence="3 4">CCM 8695</strain>
    </source>
</reference>
<proteinExistence type="predicted"/>
<name>A0ABX0N817_9BURK</name>
<dbReference type="RefSeq" id="WP_167088799.1">
    <property type="nucleotide sequence ID" value="NZ_WHJG01000022.1"/>
</dbReference>
<evidence type="ECO:0000256" key="2">
    <source>
        <dbReference type="SAM" id="SignalP"/>
    </source>
</evidence>
<feature type="chain" id="PRO_5046246145" evidence="2">
    <location>
        <begin position="25"/>
        <end position="265"/>
    </location>
</feature>
<keyword evidence="4" id="KW-1185">Reference proteome</keyword>